<name>A0ABY7XKC2_MICLT</name>
<organism evidence="1 2">
    <name type="scientific">Microbacterium luteolum</name>
    <name type="common">Aureobacterium luteolum</name>
    <dbReference type="NCBI Taxonomy" id="69367"/>
    <lineage>
        <taxon>Bacteria</taxon>
        <taxon>Bacillati</taxon>
        <taxon>Actinomycetota</taxon>
        <taxon>Actinomycetes</taxon>
        <taxon>Micrococcales</taxon>
        <taxon>Microbacteriaceae</taxon>
        <taxon>Microbacterium</taxon>
    </lineage>
</organism>
<sequence>MEIFISVAALVVGVVAAIIAIWQANISKEQLKLAKDTEDRTERALEEIRRVTGETRQISQDVKNNVESQISKVIDSKLDAERNTQAQGAEFMKLLMQNVQKPGGPQ</sequence>
<evidence type="ECO:0000313" key="2">
    <source>
        <dbReference type="Proteomes" id="UP001215097"/>
    </source>
</evidence>
<reference evidence="1 2" key="1">
    <citation type="submission" date="2021-06" db="EMBL/GenBank/DDBJ databases">
        <title>Genome-based taxonomic framework of Microbacterium strains isolated from marine environment, the description of four new species and reclassification of four preexisting species.</title>
        <authorList>
            <person name="Lee S.D."/>
            <person name="Kim S.-M."/>
            <person name="Byeon Y.-S."/>
            <person name="Yang H.L."/>
            <person name="Kim I.S."/>
        </authorList>
    </citation>
    <scope>NUCLEOTIDE SEQUENCE [LARGE SCALE GENOMIC DNA]</scope>
    <source>
        <strain evidence="1 2">KACC 14465</strain>
    </source>
</reference>
<gene>
    <name evidence="1" type="ORF">KV395_04305</name>
</gene>
<proteinExistence type="predicted"/>
<accession>A0ABY7XKC2</accession>
<dbReference type="EMBL" id="CP078075">
    <property type="protein sequence ID" value="WDM42538.1"/>
    <property type="molecule type" value="Genomic_DNA"/>
</dbReference>
<protein>
    <submittedName>
        <fullName evidence="1">Uncharacterized protein</fullName>
    </submittedName>
</protein>
<dbReference type="Proteomes" id="UP001215097">
    <property type="component" value="Chromosome"/>
</dbReference>
<keyword evidence="2" id="KW-1185">Reference proteome</keyword>
<dbReference type="RefSeq" id="WP_282216392.1">
    <property type="nucleotide sequence ID" value="NZ_BAAAUN010000001.1"/>
</dbReference>
<evidence type="ECO:0000313" key="1">
    <source>
        <dbReference type="EMBL" id="WDM42538.1"/>
    </source>
</evidence>